<evidence type="ECO:0000313" key="2">
    <source>
        <dbReference type="EMBL" id="SFF47127.1"/>
    </source>
</evidence>
<keyword evidence="1" id="KW-0812">Transmembrane</keyword>
<proteinExistence type="predicted"/>
<accession>A0A1I2J1K1</accession>
<feature type="transmembrane region" description="Helical" evidence="1">
    <location>
        <begin position="12"/>
        <end position="32"/>
    </location>
</feature>
<sequence>MLIHVNLENKSQIFYIFMIRISTTQNALYSFIKNNDHAQFL</sequence>
<keyword evidence="1" id="KW-1133">Transmembrane helix</keyword>
<protein>
    <submittedName>
        <fullName evidence="2">Uncharacterized protein</fullName>
    </submittedName>
</protein>
<dbReference type="EMBL" id="FONY01000038">
    <property type="protein sequence ID" value="SFF47127.1"/>
    <property type="molecule type" value="Genomic_DNA"/>
</dbReference>
<dbReference type="Proteomes" id="UP000199513">
    <property type="component" value="Unassembled WGS sequence"/>
</dbReference>
<evidence type="ECO:0000313" key="3">
    <source>
        <dbReference type="Proteomes" id="UP000199513"/>
    </source>
</evidence>
<keyword evidence="3" id="KW-1185">Reference proteome</keyword>
<evidence type="ECO:0000256" key="1">
    <source>
        <dbReference type="SAM" id="Phobius"/>
    </source>
</evidence>
<reference evidence="2 3" key="1">
    <citation type="submission" date="2016-10" db="EMBL/GenBank/DDBJ databases">
        <authorList>
            <person name="de Groot N.N."/>
        </authorList>
    </citation>
    <scope>NUCLEOTIDE SEQUENCE [LARGE SCALE GENOMIC DNA]</scope>
    <source>
        <strain>GEY</strain>
        <strain evidence="3">DSM 9560</strain>
    </source>
</reference>
<dbReference type="AlphaFoldDB" id="A0A1I2J1K1"/>
<organism evidence="2 3">
    <name type="scientific">Thermoflexibacter ruber</name>
    <dbReference type="NCBI Taxonomy" id="1003"/>
    <lineage>
        <taxon>Bacteria</taxon>
        <taxon>Pseudomonadati</taxon>
        <taxon>Bacteroidota</taxon>
        <taxon>Cytophagia</taxon>
        <taxon>Cytophagales</taxon>
        <taxon>Thermoflexibacteraceae</taxon>
        <taxon>Thermoflexibacter</taxon>
    </lineage>
</organism>
<gene>
    <name evidence="2" type="ORF">SAMN04488541_103841</name>
</gene>
<keyword evidence="1" id="KW-0472">Membrane</keyword>
<name>A0A1I2J1K1_9BACT</name>